<accession>A0ACC2WM11</accession>
<dbReference type="Proteomes" id="UP001230649">
    <property type="component" value="Unassembled WGS sequence"/>
</dbReference>
<organism evidence="1 2">
    <name type="scientific">Naganishia adeliensis</name>
    <dbReference type="NCBI Taxonomy" id="92952"/>
    <lineage>
        <taxon>Eukaryota</taxon>
        <taxon>Fungi</taxon>
        <taxon>Dikarya</taxon>
        <taxon>Basidiomycota</taxon>
        <taxon>Agaricomycotina</taxon>
        <taxon>Tremellomycetes</taxon>
        <taxon>Filobasidiales</taxon>
        <taxon>Filobasidiaceae</taxon>
        <taxon>Naganishia</taxon>
    </lineage>
</organism>
<dbReference type="EMBL" id="JASBWS010000016">
    <property type="protein sequence ID" value="KAJ9112185.1"/>
    <property type="molecule type" value="Genomic_DNA"/>
</dbReference>
<comment type="caution">
    <text evidence="1">The sequence shown here is derived from an EMBL/GenBank/DDBJ whole genome shotgun (WGS) entry which is preliminary data.</text>
</comment>
<gene>
    <name evidence="1" type="ORF">QFC20_002366</name>
</gene>
<evidence type="ECO:0000313" key="1">
    <source>
        <dbReference type="EMBL" id="KAJ9112185.1"/>
    </source>
</evidence>
<sequence>MSEYWVSKKQYWCQYCKIFIRDDVPSRRQHETGLRHQGNKDRFRRDIYKSGEKAVREKAEEKKMMAQIEKQAATAHANAGNSASSMSAGATSATVSSSSTGPKQKTTAVNKNDKYANYSTAASLGFIDADAIVAEREKLEREARAKIGEAGTWETVAVITPSQDEDVEQDGEEDARYAFNGGDVKPSTSGILRGSLDDDPGEEARNFRFETERGLAESSGGPVRRVKPDVYDDGEWDPDSVLALGRKAKQTVKSEGDVKVEVKDEVDTGEGETKLASSHMVNGGEASQSPGKSSIPVDGEVKGEDVATESKPSGSSMFKKRKAPGAANRSVRQKM</sequence>
<protein>
    <submittedName>
        <fullName evidence="1">Uncharacterized protein</fullName>
    </submittedName>
</protein>
<keyword evidence="2" id="KW-1185">Reference proteome</keyword>
<reference evidence="1" key="1">
    <citation type="submission" date="2023-04" db="EMBL/GenBank/DDBJ databases">
        <title>Draft Genome sequencing of Naganishia species isolated from polar environments using Oxford Nanopore Technology.</title>
        <authorList>
            <person name="Leo P."/>
            <person name="Venkateswaran K."/>
        </authorList>
    </citation>
    <scope>NUCLEOTIDE SEQUENCE</scope>
    <source>
        <strain evidence="1">MNA-CCFEE 5262</strain>
    </source>
</reference>
<name>A0ACC2WM11_9TREE</name>
<evidence type="ECO:0000313" key="2">
    <source>
        <dbReference type="Proteomes" id="UP001230649"/>
    </source>
</evidence>
<proteinExistence type="predicted"/>